<name>A0A382V5U0_9ZZZZ</name>
<reference evidence="1" key="1">
    <citation type="submission" date="2018-05" db="EMBL/GenBank/DDBJ databases">
        <authorList>
            <person name="Lanie J.A."/>
            <person name="Ng W.-L."/>
            <person name="Kazmierczak K.M."/>
            <person name="Andrzejewski T.M."/>
            <person name="Davidsen T.M."/>
            <person name="Wayne K.J."/>
            <person name="Tettelin H."/>
            <person name="Glass J.I."/>
            <person name="Rusch D."/>
            <person name="Podicherti R."/>
            <person name="Tsui H.-C.T."/>
            <person name="Winkler M.E."/>
        </authorList>
    </citation>
    <scope>NUCLEOTIDE SEQUENCE</scope>
</reference>
<proteinExistence type="predicted"/>
<dbReference type="EMBL" id="UINC01149044">
    <property type="protein sequence ID" value="SVD41268.1"/>
    <property type="molecule type" value="Genomic_DNA"/>
</dbReference>
<feature type="non-terminal residue" evidence="1">
    <location>
        <position position="288"/>
    </location>
</feature>
<organism evidence="1">
    <name type="scientific">marine metagenome</name>
    <dbReference type="NCBI Taxonomy" id="408172"/>
    <lineage>
        <taxon>unclassified sequences</taxon>
        <taxon>metagenomes</taxon>
        <taxon>ecological metagenomes</taxon>
    </lineage>
</organism>
<sequence length="288" mass="28500">LDFDSSGCTDESACNYDGDAESDDGSCYYDEAGCTESVSGDCEAAGGVAFFTAAGCVVLATSDDFLAQCEELGVEESILSACLDAGGPEAECAGLAAAYGFAFGDDCAAAIAAAVSDDPNALCNLAGSIAEDTFDDCNDLAASGCAETCADPVVAGCTDEAACNFDSSANEDDGSCEYEDECGECGGDGSSCVPGVFGLILNDDGNLDVTYDTEAPIFGFQFNISAVSITGASGGAAGDAGFIVSTSATTVVGFSLTGAFIEAGSGILTVLTFEGSGEACLTDIVVAE</sequence>
<feature type="non-terminal residue" evidence="1">
    <location>
        <position position="1"/>
    </location>
</feature>
<evidence type="ECO:0000313" key="1">
    <source>
        <dbReference type="EMBL" id="SVD41268.1"/>
    </source>
</evidence>
<accession>A0A382V5U0</accession>
<protein>
    <submittedName>
        <fullName evidence="1">Uncharacterized protein</fullName>
    </submittedName>
</protein>
<gene>
    <name evidence="1" type="ORF">METZ01_LOCUS394122</name>
</gene>
<dbReference type="AlphaFoldDB" id="A0A382V5U0"/>